<evidence type="ECO:0000259" key="1">
    <source>
        <dbReference type="Pfam" id="PF07693"/>
    </source>
</evidence>
<dbReference type="OrthoDB" id="88903at2"/>
<organism evidence="2 3">
    <name type="scientific">Filimonas effusa</name>
    <dbReference type="NCBI Taxonomy" id="2508721"/>
    <lineage>
        <taxon>Bacteria</taxon>
        <taxon>Pseudomonadati</taxon>
        <taxon>Bacteroidota</taxon>
        <taxon>Chitinophagia</taxon>
        <taxon>Chitinophagales</taxon>
        <taxon>Chitinophagaceae</taxon>
        <taxon>Filimonas</taxon>
    </lineage>
</organism>
<dbReference type="PANTHER" id="PTHR22674">
    <property type="entry name" value="NTPASE, KAP FAMILY P-LOOP DOMAIN-CONTAINING 1"/>
    <property type="match status" value="1"/>
</dbReference>
<dbReference type="InterPro" id="IPR011646">
    <property type="entry name" value="KAP_P-loop"/>
</dbReference>
<dbReference type="Gene3D" id="3.40.50.300">
    <property type="entry name" value="P-loop containing nucleotide triphosphate hydrolases"/>
    <property type="match status" value="1"/>
</dbReference>
<dbReference type="Pfam" id="PF07693">
    <property type="entry name" value="KAP_NTPase"/>
    <property type="match status" value="1"/>
</dbReference>
<keyword evidence="3" id="KW-1185">Reference proteome</keyword>
<gene>
    <name evidence="2" type="ORF">ESB13_09685</name>
</gene>
<sequence length="722" mass="82759">MHTDKPTSTKSEDCFQRYEFSKRIASIIATPKIDKSLIVGLYGKWGEGKTSVMNFVQQELPEDTIVINFNPWIFSDEQHLMRSFFASISKQLGAKDKTIREKIGGLLSDYSGAIGSVTQFAGFGTEGLEKLGDKLKEISIEQLKKKVDDLIVQSGKNIVVFVDDMDRLDVQEIQYVFKLVKLVGDFPRTAYVLSFDDEMVSAALAPKYGGDNKAAGYNFLEKIIQVPLKIPKASKKALYQYTTSLLNSVLKEAGIELSQEEVTNFTEAFNTAFLPFMDNPRMAIRYANTLAFSLPLLKGEVNTGDLVVLEGVKIFYPELYDFMRSNAYLFTQRTGSREHNHAQQESDQVRKKLSSAIEMYSADKRSAIVQVLQELFPQLKAVYSNTSFPNSTYTRWVKERKICSAKYFERYFSYTVQEGDMPDTYFGQLLADLQINTVEHLVTQFNQAVELYNAFDLVQKFRQREHEINEVQSENLTKVLAHVGHSFPVEEDMHFATTYAQSAGLIARLIRNIKAPKRLSLVLNLLSASPSLEYAMEIHYWLMYREKDYPDTAIFSDEDKTAMQQHLVTLFKDEMTDDNFFTLVSDGNLWRLLAWWSKWDEEKGALKIFWRKHLDRGDNHEFALRVLEIFTPTINASSYNPQDKKVNSSSYKSGFYNVNFDAVNEVVDVDLLNKNLIAFYGDNPHKEGPSVISDRDPIDDKVLVSIFQWFMKTKLVESKLKE</sequence>
<name>A0A4Q1DEB2_9BACT</name>
<dbReference type="EMBL" id="SDHZ01000001">
    <property type="protein sequence ID" value="RXK87033.1"/>
    <property type="molecule type" value="Genomic_DNA"/>
</dbReference>
<comment type="caution">
    <text evidence="2">The sequence shown here is derived from an EMBL/GenBank/DDBJ whole genome shotgun (WGS) entry which is preliminary data.</text>
</comment>
<evidence type="ECO:0000313" key="3">
    <source>
        <dbReference type="Proteomes" id="UP000290545"/>
    </source>
</evidence>
<protein>
    <recommendedName>
        <fullName evidence="1">KAP NTPase domain-containing protein</fullName>
    </recommendedName>
</protein>
<dbReference type="InterPro" id="IPR027417">
    <property type="entry name" value="P-loop_NTPase"/>
</dbReference>
<dbReference type="SUPFAM" id="SSF52540">
    <property type="entry name" value="P-loop containing nucleoside triphosphate hydrolases"/>
    <property type="match status" value="1"/>
</dbReference>
<evidence type="ECO:0000313" key="2">
    <source>
        <dbReference type="EMBL" id="RXK87033.1"/>
    </source>
</evidence>
<feature type="domain" description="KAP NTPase" evidence="1">
    <location>
        <begin position="19"/>
        <end position="292"/>
    </location>
</feature>
<reference evidence="2 3" key="1">
    <citation type="submission" date="2019-01" db="EMBL/GenBank/DDBJ databases">
        <title>Filimonas sp. strain TTM-71.</title>
        <authorList>
            <person name="Chen W.-M."/>
        </authorList>
    </citation>
    <scope>NUCLEOTIDE SEQUENCE [LARGE SCALE GENOMIC DNA]</scope>
    <source>
        <strain evidence="2 3">TTM-71</strain>
    </source>
</reference>
<proteinExistence type="predicted"/>
<dbReference type="Proteomes" id="UP000290545">
    <property type="component" value="Unassembled WGS sequence"/>
</dbReference>
<dbReference type="PANTHER" id="PTHR22674:SF6">
    <property type="entry name" value="NTPASE KAP FAMILY P-LOOP DOMAIN-CONTAINING PROTEIN 1"/>
    <property type="match status" value="1"/>
</dbReference>
<dbReference type="RefSeq" id="WP_129002783.1">
    <property type="nucleotide sequence ID" value="NZ_SDHZ01000001.1"/>
</dbReference>
<dbReference type="AlphaFoldDB" id="A0A4Q1DEB2"/>
<dbReference type="InterPro" id="IPR052754">
    <property type="entry name" value="NTPase_KAP_P-loop"/>
</dbReference>
<accession>A0A4Q1DEB2</accession>